<dbReference type="InterPro" id="IPR011765">
    <property type="entry name" value="Pept_M16_N"/>
</dbReference>
<name>A0ABW4TR74_9SPHN</name>
<feature type="domain" description="Peptidase M16 N-terminal" evidence="4">
    <location>
        <begin position="58"/>
        <end position="180"/>
    </location>
</feature>
<dbReference type="Gene3D" id="3.30.830.10">
    <property type="entry name" value="Metalloenzyme, LuxS/M16 peptidase-like"/>
    <property type="match status" value="4"/>
</dbReference>
<proteinExistence type="inferred from homology"/>
<evidence type="ECO:0000256" key="3">
    <source>
        <dbReference type="SAM" id="SignalP"/>
    </source>
</evidence>
<dbReference type="EMBL" id="JBHUGS010000001">
    <property type="protein sequence ID" value="MFD1949187.1"/>
    <property type="molecule type" value="Genomic_DNA"/>
</dbReference>
<comment type="similarity">
    <text evidence="1">Belongs to the peptidase M16 family.</text>
</comment>
<dbReference type="SUPFAM" id="SSF63411">
    <property type="entry name" value="LuxS/MPP-like metallohydrolase"/>
    <property type="match status" value="4"/>
</dbReference>
<evidence type="ECO:0000256" key="1">
    <source>
        <dbReference type="ARBA" id="ARBA00007261"/>
    </source>
</evidence>
<keyword evidence="2" id="KW-0378">Hydrolase</keyword>
<evidence type="ECO:0000259" key="4">
    <source>
        <dbReference type="Pfam" id="PF00675"/>
    </source>
</evidence>
<dbReference type="Pfam" id="PF05193">
    <property type="entry name" value="Peptidase_M16_C"/>
    <property type="match status" value="2"/>
</dbReference>
<dbReference type="InterPro" id="IPR050361">
    <property type="entry name" value="MPP/UQCRC_Complex"/>
</dbReference>
<dbReference type="Proteomes" id="UP001597400">
    <property type="component" value="Unassembled WGS sequence"/>
</dbReference>
<dbReference type="InterPro" id="IPR007863">
    <property type="entry name" value="Peptidase_M16_C"/>
</dbReference>
<keyword evidence="2" id="KW-0645">Protease</keyword>
<evidence type="ECO:0000313" key="6">
    <source>
        <dbReference type="EMBL" id="MFD1949187.1"/>
    </source>
</evidence>
<dbReference type="RefSeq" id="WP_380926564.1">
    <property type="nucleotide sequence ID" value="NZ_JBHUGS010000001.1"/>
</dbReference>
<dbReference type="PANTHER" id="PTHR11851">
    <property type="entry name" value="METALLOPROTEASE"/>
    <property type="match status" value="1"/>
</dbReference>
<evidence type="ECO:0000313" key="7">
    <source>
        <dbReference type="Proteomes" id="UP001597400"/>
    </source>
</evidence>
<keyword evidence="7" id="KW-1185">Reference proteome</keyword>
<dbReference type="InterPro" id="IPR011249">
    <property type="entry name" value="Metalloenz_LuxS/M16"/>
</dbReference>
<evidence type="ECO:0000259" key="5">
    <source>
        <dbReference type="Pfam" id="PF05193"/>
    </source>
</evidence>
<evidence type="ECO:0000256" key="2">
    <source>
        <dbReference type="ARBA" id="ARBA00023049"/>
    </source>
</evidence>
<feature type="signal peptide" evidence="3">
    <location>
        <begin position="1"/>
        <end position="26"/>
    </location>
</feature>
<feature type="domain" description="Peptidase M16 C-terminal" evidence="5">
    <location>
        <begin position="673"/>
        <end position="852"/>
    </location>
</feature>
<accession>A0ABW4TR74</accession>
<feature type="domain" description="Peptidase M16 N-terminal" evidence="4">
    <location>
        <begin position="519"/>
        <end position="644"/>
    </location>
</feature>
<feature type="domain" description="Peptidase M16 C-terminal" evidence="5">
    <location>
        <begin position="216"/>
        <end position="390"/>
    </location>
</feature>
<dbReference type="PANTHER" id="PTHR11851:SF49">
    <property type="entry name" value="MITOCHONDRIAL-PROCESSING PEPTIDASE SUBUNIT ALPHA"/>
    <property type="match status" value="1"/>
</dbReference>
<sequence>MRRWLTPSLLSSSLLTPLLLVPHAVAAQAPAAAVAKPADLVGQVKIPYEQFTLPNGLRVIVHTDRKAPVVAVSVWYHVGSKNEPAGKTGYAHLFEHLMFNGSENAPGDFFEPLEQVGATDYNGTTYYDRTNYFETVPTPALARALWLESDRMGHLLGAINQKNLTNQIGVVQNEKRSGDNQPYGLVDYRIGETLYPVGHPYRHSTIGSMTDLSAASMDDVKGWFRNNYGPNNAVLVLAGDVDVATARALTTKYFGDIARGPTPPKVVAPVPTLPARKDEVMRDRVATTRVLRTWAVPGMLDKDAAALDVVGGVLGGLASSRLDNILVRGEKLAVAVSASYSGFEDAGQFSVSMDVRPSVDPAVAAKRLDAIIADFVRTGPTADEVSRYVTTTAARQIKGLESVGGFGGKAVALAEGAVYANDPGFYAKQLAALAAVTPGQAQAVAQKWLSRPVYALSIVPGARENYVEAAPVAVKTDDAATTAAAGPVGRGGLPTVGTIKELEFPAVQRATLSNGMQIVYAQRTAVPVTKVAISFDAGNAADPKAKLGTQSLMLALLDEGTKTRNSIQIAEAQERLGADIGARASMDRTTVSLDALTANLAPSLDLMQDIVRNPAFAPAEVDRLRNTQLARIASELTQPQGVALRTLPVVLYGPNHPYAVPFSGTGDPAVVAKLTPADMAAFHRAWIRPDGAKIFVVSSAPLASVQAMLEQSFGSWRAPAVPRVTKDLSAPTPAPRGRILLIDRPQSPQSLILGGAVLGYKGTDDLTRLEVANDVLGGSFLSRLNTDLRETKGWSYGVSGSVSRLLGPVPYLVSAPVQTDRTGASITALKADMTAFLTKDGVTKAELERTVNGRVRELAGTFEGSGDVLGGLQRIDLYGWRDDHYQRLAAQYRALTAPQLDAAARAALDPAKIVWIVVGDAAKVRPQLVETGLPVEVVPGAVAAE</sequence>
<gene>
    <name evidence="6" type="ORF">ACFSGX_00225</name>
</gene>
<comment type="caution">
    <text evidence="6">The sequence shown here is derived from an EMBL/GenBank/DDBJ whole genome shotgun (WGS) entry which is preliminary data.</text>
</comment>
<protein>
    <submittedName>
        <fullName evidence="6">M16 family metallopeptidase</fullName>
    </submittedName>
</protein>
<feature type="chain" id="PRO_5045419153" evidence="3">
    <location>
        <begin position="27"/>
        <end position="945"/>
    </location>
</feature>
<organism evidence="6 7">
    <name type="scientific">Sphingomonas arantia</name>
    <dbReference type="NCBI Taxonomy" id="1460676"/>
    <lineage>
        <taxon>Bacteria</taxon>
        <taxon>Pseudomonadati</taxon>
        <taxon>Pseudomonadota</taxon>
        <taxon>Alphaproteobacteria</taxon>
        <taxon>Sphingomonadales</taxon>
        <taxon>Sphingomonadaceae</taxon>
        <taxon>Sphingomonas</taxon>
    </lineage>
</organism>
<dbReference type="Pfam" id="PF00675">
    <property type="entry name" value="Peptidase_M16"/>
    <property type="match status" value="2"/>
</dbReference>
<keyword evidence="3" id="KW-0732">Signal</keyword>
<keyword evidence="2" id="KW-0482">Metalloprotease</keyword>
<reference evidence="7" key="1">
    <citation type="journal article" date="2019" name="Int. J. Syst. Evol. Microbiol.">
        <title>The Global Catalogue of Microorganisms (GCM) 10K type strain sequencing project: providing services to taxonomists for standard genome sequencing and annotation.</title>
        <authorList>
            <consortium name="The Broad Institute Genomics Platform"/>
            <consortium name="The Broad Institute Genome Sequencing Center for Infectious Disease"/>
            <person name="Wu L."/>
            <person name="Ma J."/>
        </authorList>
    </citation>
    <scope>NUCLEOTIDE SEQUENCE [LARGE SCALE GENOMIC DNA]</scope>
    <source>
        <strain evidence="7">CGMCC 1.12702</strain>
    </source>
</reference>